<feature type="region of interest" description="Disordered" evidence="11">
    <location>
        <begin position="471"/>
        <end position="498"/>
    </location>
</feature>
<dbReference type="PROSITE" id="PS51178">
    <property type="entry name" value="PASTA"/>
    <property type="match status" value="4"/>
</dbReference>
<dbReference type="PANTHER" id="PTHR43289">
    <property type="entry name" value="MITOGEN-ACTIVATED PROTEIN KINASE KINASE KINASE 20-RELATED"/>
    <property type="match status" value="1"/>
</dbReference>
<feature type="domain" description="PASTA" evidence="14">
    <location>
        <begin position="509"/>
        <end position="579"/>
    </location>
</feature>
<dbReference type="FunFam" id="1.10.510.10:FF:000021">
    <property type="entry name" value="Serine/threonine protein kinase"/>
    <property type="match status" value="1"/>
</dbReference>
<evidence type="ECO:0000256" key="10">
    <source>
        <dbReference type="PROSITE-ProRule" id="PRU10141"/>
    </source>
</evidence>
<dbReference type="InterPro" id="IPR008271">
    <property type="entry name" value="Ser/Thr_kinase_AS"/>
</dbReference>
<comment type="catalytic activity">
    <reaction evidence="9">
        <text>L-seryl-[protein] + ATP = O-phospho-L-seryl-[protein] + ADP + H(+)</text>
        <dbReference type="Rhea" id="RHEA:17989"/>
        <dbReference type="Rhea" id="RHEA-COMP:9863"/>
        <dbReference type="Rhea" id="RHEA-COMP:11604"/>
        <dbReference type="ChEBI" id="CHEBI:15378"/>
        <dbReference type="ChEBI" id="CHEBI:29999"/>
        <dbReference type="ChEBI" id="CHEBI:30616"/>
        <dbReference type="ChEBI" id="CHEBI:83421"/>
        <dbReference type="ChEBI" id="CHEBI:456216"/>
        <dbReference type="EC" id="2.7.11.1"/>
    </reaction>
</comment>
<dbReference type="InterPro" id="IPR011009">
    <property type="entry name" value="Kinase-like_dom_sf"/>
</dbReference>
<keyword evidence="12" id="KW-0472">Membrane</keyword>
<dbReference type="CDD" id="cd06577">
    <property type="entry name" value="PASTA_pknB"/>
    <property type="match status" value="4"/>
</dbReference>
<dbReference type="Pfam" id="PF00069">
    <property type="entry name" value="Pkinase"/>
    <property type="match status" value="1"/>
</dbReference>
<dbReference type="GO" id="GO:0004674">
    <property type="term" value="F:protein serine/threonine kinase activity"/>
    <property type="evidence" value="ECO:0007669"/>
    <property type="project" value="UniProtKB-KW"/>
</dbReference>
<evidence type="ECO:0000256" key="12">
    <source>
        <dbReference type="SAM" id="Phobius"/>
    </source>
</evidence>
<dbReference type="Pfam" id="PF03793">
    <property type="entry name" value="PASTA"/>
    <property type="match status" value="3"/>
</dbReference>
<keyword evidence="16" id="KW-1185">Reference proteome</keyword>
<comment type="catalytic activity">
    <reaction evidence="8">
        <text>L-threonyl-[protein] + ATP = O-phospho-L-threonyl-[protein] + ADP + H(+)</text>
        <dbReference type="Rhea" id="RHEA:46608"/>
        <dbReference type="Rhea" id="RHEA-COMP:11060"/>
        <dbReference type="Rhea" id="RHEA-COMP:11605"/>
        <dbReference type="ChEBI" id="CHEBI:15378"/>
        <dbReference type="ChEBI" id="CHEBI:30013"/>
        <dbReference type="ChEBI" id="CHEBI:30616"/>
        <dbReference type="ChEBI" id="CHEBI:61977"/>
        <dbReference type="ChEBI" id="CHEBI:456216"/>
        <dbReference type="EC" id="2.7.11.1"/>
    </reaction>
</comment>
<dbReference type="SUPFAM" id="SSF56112">
    <property type="entry name" value="Protein kinase-like (PK-like)"/>
    <property type="match status" value="1"/>
</dbReference>
<dbReference type="PROSITE" id="PS00108">
    <property type="entry name" value="PROTEIN_KINASE_ST"/>
    <property type="match status" value="1"/>
</dbReference>
<dbReference type="InterPro" id="IPR017441">
    <property type="entry name" value="Protein_kinase_ATP_BS"/>
</dbReference>
<evidence type="ECO:0000256" key="7">
    <source>
        <dbReference type="ARBA" id="ARBA00022840"/>
    </source>
</evidence>
<keyword evidence="4" id="KW-0677">Repeat</keyword>
<dbReference type="PROSITE" id="PS00107">
    <property type="entry name" value="PROTEIN_KINASE_ATP"/>
    <property type="match status" value="1"/>
</dbReference>
<reference evidence="15 16" key="1">
    <citation type="submission" date="2016-10" db="EMBL/GenBank/DDBJ databases">
        <authorList>
            <person name="de Groot N.N."/>
        </authorList>
    </citation>
    <scope>NUCLEOTIDE SEQUENCE [LARGE SCALE GENOMIC DNA]</scope>
    <source>
        <strain evidence="15 16">CGMCC 4.3510</strain>
    </source>
</reference>
<evidence type="ECO:0000313" key="16">
    <source>
        <dbReference type="Proteomes" id="UP000199323"/>
    </source>
</evidence>
<dbReference type="PROSITE" id="PS50011">
    <property type="entry name" value="PROTEIN_KINASE_DOM"/>
    <property type="match status" value="1"/>
</dbReference>
<evidence type="ECO:0000256" key="4">
    <source>
        <dbReference type="ARBA" id="ARBA00022737"/>
    </source>
</evidence>
<evidence type="ECO:0000256" key="1">
    <source>
        <dbReference type="ARBA" id="ARBA00012513"/>
    </source>
</evidence>
<evidence type="ECO:0000256" key="11">
    <source>
        <dbReference type="SAM" id="MobiDB-lite"/>
    </source>
</evidence>
<dbReference type="Gene3D" id="3.30.200.20">
    <property type="entry name" value="Phosphorylase Kinase, domain 1"/>
    <property type="match status" value="1"/>
</dbReference>
<dbReference type="SMART" id="SM00740">
    <property type="entry name" value="PASTA"/>
    <property type="match status" value="4"/>
</dbReference>
<evidence type="ECO:0000256" key="3">
    <source>
        <dbReference type="ARBA" id="ARBA00022679"/>
    </source>
</evidence>
<dbReference type="RefSeq" id="WP_093711939.1">
    <property type="nucleotide sequence ID" value="NZ_FONG01000002.1"/>
</dbReference>
<dbReference type="CDD" id="cd14014">
    <property type="entry name" value="STKc_PknB_like"/>
    <property type="match status" value="1"/>
</dbReference>
<keyword evidence="2 15" id="KW-0723">Serine/threonine-protein kinase</keyword>
<dbReference type="FunFam" id="3.30.200.20:FF:000035">
    <property type="entry name" value="Serine/threonine protein kinase Stk1"/>
    <property type="match status" value="1"/>
</dbReference>
<sequence>MEEPRRLGGRYELGSVLGRGGMAEVYLAHDTRLGRTVAVKTLRVDLARDPSFQARFRREAQSAASLNHPSIVAVYDTGEDYVDGVSIPYIVMEYVDGSTLRELLHSGRKLLPERAMEMTVGILQALEYSHRAGIVHRDIKPANVMLTRTGQVKVMDFGIARAMGDSGMTMTQTAAVIGTAQYLSPEQAKGEQVDARSDLYSTGCLLYELLTVRPPFVGDSPVAVAYQHVREDPQPPSVYDPEVTPAMDAIVLKALTKDPNYRYQSADEMRADIEAALDGQPVAATAAMGAAGYGYGYPDSQPTTALPQQNDQHTSMLPPMRDDDGGYGYDDRPDRRRQKKSNNSTSTVLLVIAGILVLVGAIFLGKAIFSGHGNSGGDTVPNLVGVSYTDAQTKASNVDLKVVKGPAAYCDNIEKDLVCKQTPAADAAVPDDKTITVVLSKGQAPIEVPDVKNDKYDSAASQLTAKGFQVDRKNKTTTTDDPDTVLSQDPKAGTKQPKGTTITLTVAVAPEKKTPTDVKGVPYDNAVAQLKAQGFTNVTRAPQDQPSDTTAKGSVVSQSPKPEDGSVSLDTQIVLTVSSGPEPTQDPQKTMPNWQMQKLSDIQGQLNAMGLNLQIQVNGPNDDRARIVNSDVAPGTPLNEGQTINLQTMDLGGGGNGGG</sequence>
<protein>
    <recommendedName>
        <fullName evidence="1">non-specific serine/threonine protein kinase</fullName>
        <ecNumber evidence="1">2.7.11.1</ecNumber>
    </recommendedName>
</protein>
<feature type="compositionally biased region" description="Basic and acidic residues" evidence="11">
    <location>
        <begin position="320"/>
        <end position="334"/>
    </location>
</feature>
<keyword evidence="12" id="KW-0812">Transmembrane</keyword>
<feature type="compositionally biased region" description="Polar residues" evidence="11">
    <location>
        <begin position="537"/>
        <end position="560"/>
    </location>
</feature>
<dbReference type="EMBL" id="FONG01000002">
    <property type="protein sequence ID" value="SFE24249.1"/>
    <property type="molecule type" value="Genomic_DNA"/>
</dbReference>
<feature type="domain" description="PASTA" evidence="14">
    <location>
        <begin position="373"/>
        <end position="441"/>
    </location>
</feature>
<evidence type="ECO:0000259" key="14">
    <source>
        <dbReference type="PROSITE" id="PS51178"/>
    </source>
</evidence>
<evidence type="ECO:0000256" key="5">
    <source>
        <dbReference type="ARBA" id="ARBA00022741"/>
    </source>
</evidence>
<keyword evidence="7 10" id="KW-0067">ATP-binding</keyword>
<feature type="compositionally biased region" description="Polar residues" evidence="11">
    <location>
        <begin position="300"/>
        <end position="315"/>
    </location>
</feature>
<dbReference type="Gene3D" id="1.10.510.10">
    <property type="entry name" value="Transferase(Phosphotransferase) domain 1"/>
    <property type="match status" value="1"/>
</dbReference>
<keyword evidence="3" id="KW-0808">Transferase</keyword>
<dbReference type="STRING" id="380248.SAMN05216251_102234"/>
<feature type="transmembrane region" description="Helical" evidence="12">
    <location>
        <begin position="345"/>
        <end position="365"/>
    </location>
</feature>
<evidence type="ECO:0000256" key="6">
    <source>
        <dbReference type="ARBA" id="ARBA00022777"/>
    </source>
</evidence>
<feature type="region of interest" description="Disordered" evidence="11">
    <location>
        <begin position="537"/>
        <end position="569"/>
    </location>
</feature>
<keyword evidence="12" id="KW-1133">Transmembrane helix</keyword>
<proteinExistence type="predicted"/>
<evidence type="ECO:0000313" key="15">
    <source>
        <dbReference type="EMBL" id="SFE24249.1"/>
    </source>
</evidence>
<keyword evidence="6 15" id="KW-0418">Kinase</keyword>
<name>A0A1I1YXP9_9ACTN</name>
<evidence type="ECO:0000259" key="13">
    <source>
        <dbReference type="PROSITE" id="PS50011"/>
    </source>
</evidence>
<organism evidence="15 16">
    <name type="scientific">Actinacidiphila alni</name>
    <dbReference type="NCBI Taxonomy" id="380248"/>
    <lineage>
        <taxon>Bacteria</taxon>
        <taxon>Bacillati</taxon>
        <taxon>Actinomycetota</taxon>
        <taxon>Actinomycetes</taxon>
        <taxon>Kitasatosporales</taxon>
        <taxon>Streptomycetaceae</taxon>
        <taxon>Actinacidiphila</taxon>
    </lineage>
</organism>
<dbReference type="GO" id="GO:0045717">
    <property type="term" value="P:negative regulation of fatty acid biosynthetic process"/>
    <property type="evidence" value="ECO:0007669"/>
    <property type="project" value="UniProtKB-ARBA"/>
</dbReference>
<evidence type="ECO:0000256" key="9">
    <source>
        <dbReference type="ARBA" id="ARBA00048679"/>
    </source>
</evidence>
<gene>
    <name evidence="15" type="ORF">SAMN05216251_102234</name>
</gene>
<dbReference type="NCBIfam" id="NF033483">
    <property type="entry name" value="PknB_PASTA_kin"/>
    <property type="match status" value="1"/>
</dbReference>
<dbReference type="PANTHER" id="PTHR43289:SF6">
    <property type="entry name" value="SERINE_THREONINE-PROTEIN KINASE NEKL-3"/>
    <property type="match status" value="1"/>
</dbReference>
<feature type="region of interest" description="Disordered" evidence="11">
    <location>
        <begin position="299"/>
        <end position="343"/>
    </location>
</feature>
<dbReference type="EC" id="2.7.11.1" evidence="1"/>
<feature type="domain" description="PASTA" evidence="14">
    <location>
        <begin position="442"/>
        <end position="508"/>
    </location>
</feature>
<evidence type="ECO:0000256" key="2">
    <source>
        <dbReference type="ARBA" id="ARBA00022527"/>
    </source>
</evidence>
<dbReference type="SMART" id="SM00220">
    <property type="entry name" value="S_TKc"/>
    <property type="match status" value="1"/>
</dbReference>
<dbReference type="InterPro" id="IPR005543">
    <property type="entry name" value="PASTA_dom"/>
</dbReference>
<accession>A0A1I1YXP9</accession>
<feature type="domain" description="Protein kinase" evidence="13">
    <location>
        <begin position="11"/>
        <end position="277"/>
    </location>
</feature>
<dbReference type="OrthoDB" id="9762169at2"/>
<evidence type="ECO:0000256" key="8">
    <source>
        <dbReference type="ARBA" id="ARBA00047899"/>
    </source>
</evidence>
<dbReference type="Proteomes" id="UP000199323">
    <property type="component" value="Unassembled WGS sequence"/>
</dbReference>
<dbReference type="GO" id="GO:0005524">
    <property type="term" value="F:ATP binding"/>
    <property type="evidence" value="ECO:0007669"/>
    <property type="project" value="UniProtKB-UniRule"/>
</dbReference>
<feature type="binding site" evidence="10">
    <location>
        <position position="40"/>
    </location>
    <ligand>
        <name>ATP</name>
        <dbReference type="ChEBI" id="CHEBI:30616"/>
    </ligand>
</feature>
<feature type="domain" description="PASTA" evidence="14">
    <location>
        <begin position="586"/>
        <end position="650"/>
    </location>
</feature>
<dbReference type="AlphaFoldDB" id="A0A1I1YXP9"/>
<keyword evidence="5 10" id="KW-0547">Nucleotide-binding</keyword>
<dbReference type="InterPro" id="IPR000719">
    <property type="entry name" value="Prot_kinase_dom"/>
</dbReference>
<dbReference type="Gene3D" id="3.30.10.20">
    <property type="match status" value="4"/>
</dbReference>